<organism evidence="1 2">
    <name type="scientific">Flavobacterium suaedae</name>
    <dbReference type="NCBI Taxonomy" id="1767027"/>
    <lineage>
        <taxon>Bacteria</taxon>
        <taxon>Pseudomonadati</taxon>
        <taxon>Bacteroidota</taxon>
        <taxon>Flavobacteriia</taxon>
        <taxon>Flavobacteriales</taxon>
        <taxon>Flavobacteriaceae</taxon>
        <taxon>Flavobacterium</taxon>
    </lineage>
</organism>
<protein>
    <recommendedName>
        <fullName evidence="3">Lipoprotein</fullName>
    </recommendedName>
</protein>
<accession>A0ABQ1K503</accession>
<keyword evidence="2" id="KW-1185">Reference proteome</keyword>
<dbReference type="Proteomes" id="UP000615760">
    <property type="component" value="Unassembled WGS sequence"/>
</dbReference>
<sequence>MNTIKKINFNIKHNFLGFLAVLFLSVTLIGCSESNNTINSKELSKEERIKTLSENINLHSEILDAEYNLFKTGGFNNRNSSESLGPTDYYYQYVVKVKPDDVVLWTKSHNQTDCDENNEDWTEKLIRHRKENWTTNSKPVCFSSNSRIVIAYIPEGIIYYQIVLN</sequence>
<comment type="caution">
    <text evidence="1">The sequence shown here is derived from an EMBL/GenBank/DDBJ whole genome shotgun (WGS) entry which is preliminary data.</text>
</comment>
<reference evidence="2" key="1">
    <citation type="journal article" date="2019" name="Int. J. Syst. Evol. Microbiol.">
        <title>The Global Catalogue of Microorganisms (GCM) 10K type strain sequencing project: providing services to taxonomists for standard genome sequencing and annotation.</title>
        <authorList>
            <consortium name="The Broad Institute Genomics Platform"/>
            <consortium name="The Broad Institute Genome Sequencing Center for Infectious Disease"/>
            <person name="Wu L."/>
            <person name="Ma J."/>
        </authorList>
    </citation>
    <scope>NUCLEOTIDE SEQUENCE [LARGE SCALE GENOMIC DNA]</scope>
    <source>
        <strain evidence="2">CGMCC 1.15461</strain>
    </source>
</reference>
<evidence type="ECO:0000313" key="1">
    <source>
        <dbReference type="EMBL" id="GGB85623.1"/>
    </source>
</evidence>
<name>A0ABQ1K503_9FLAO</name>
<gene>
    <name evidence="1" type="ORF">GCM10007424_27110</name>
</gene>
<dbReference type="PROSITE" id="PS51257">
    <property type="entry name" value="PROKAR_LIPOPROTEIN"/>
    <property type="match status" value="1"/>
</dbReference>
<evidence type="ECO:0000313" key="2">
    <source>
        <dbReference type="Proteomes" id="UP000615760"/>
    </source>
</evidence>
<dbReference type="RefSeq" id="WP_188621854.1">
    <property type="nucleotide sequence ID" value="NZ_BMJE01000008.1"/>
</dbReference>
<dbReference type="EMBL" id="BMJE01000008">
    <property type="protein sequence ID" value="GGB85623.1"/>
    <property type="molecule type" value="Genomic_DNA"/>
</dbReference>
<proteinExistence type="predicted"/>
<evidence type="ECO:0008006" key="3">
    <source>
        <dbReference type="Google" id="ProtNLM"/>
    </source>
</evidence>